<dbReference type="EMBL" id="KI392290">
    <property type="protein sequence ID" value="ERN18061.1"/>
    <property type="molecule type" value="Genomic_DNA"/>
</dbReference>
<accession>U5CXM2</accession>
<dbReference type="Gramene" id="ERN18061">
    <property type="protein sequence ID" value="ERN18061"/>
    <property type="gene ID" value="AMTR_s00046p00212960"/>
</dbReference>
<dbReference type="AlphaFoldDB" id="U5CXM2"/>
<keyword evidence="3" id="KW-1185">Reference proteome</keyword>
<dbReference type="HOGENOM" id="CLU_2375624_0_0_1"/>
<evidence type="ECO:0000256" key="1">
    <source>
        <dbReference type="SAM" id="MobiDB-lite"/>
    </source>
</evidence>
<gene>
    <name evidence="2" type="ORF">AMTR_s00046p00212960</name>
</gene>
<evidence type="ECO:0000313" key="3">
    <source>
        <dbReference type="Proteomes" id="UP000017836"/>
    </source>
</evidence>
<feature type="compositionally biased region" description="Basic and acidic residues" evidence="1">
    <location>
        <begin position="58"/>
        <end position="70"/>
    </location>
</feature>
<reference evidence="3" key="1">
    <citation type="journal article" date="2013" name="Science">
        <title>The Amborella genome and the evolution of flowering plants.</title>
        <authorList>
            <consortium name="Amborella Genome Project"/>
        </authorList>
    </citation>
    <scope>NUCLEOTIDE SEQUENCE [LARGE SCALE GENOMIC DNA]</scope>
</reference>
<proteinExistence type="predicted"/>
<feature type="region of interest" description="Disordered" evidence="1">
    <location>
        <begin position="51"/>
        <end position="70"/>
    </location>
</feature>
<dbReference type="Proteomes" id="UP000017836">
    <property type="component" value="Unassembled WGS sequence"/>
</dbReference>
<protein>
    <submittedName>
        <fullName evidence="2">Uncharacterized protein</fullName>
    </submittedName>
</protein>
<organism evidence="2 3">
    <name type="scientific">Amborella trichopoda</name>
    <dbReference type="NCBI Taxonomy" id="13333"/>
    <lineage>
        <taxon>Eukaryota</taxon>
        <taxon>Viridiplantae</taxon>
        <taxon>Streptophyta</taxon>
        <taxon>Embryophyta</taxon>
        <taxon>Tracheophyta</taxon>
        <taxon>Spermatophyta</taxon>
        <taxon>Magnoliopsida</taxon>
        <taxon>Amborellales</taxon>
        <taxon>Amborellaceae</taxon>
        <taxon>Amborella</taxon>
    </lineage>
</organism>
<sequence length="95" mass="10239">MSTDVLGNGVIQVGATVMEQKTSRPFNAKDMTGSSPGSDIKLALASQSLELGEINGGQEERDESRLNREKRTGVTGLGINEFGSQNFKKNVWIPN</sequence>
<name>U5CXM2_AMBTC</name>
<evidence type="ECO:0000313" key="2">
    <source>
        <dbReference type="EMBL" id="ERN18061.1"/>
    </source>
</evidence>